<reference evidence="1 2" key="1">
    <citation type="journal article" date="2021" name="J. Hered.">
        <title>A chromosome-level genome assembly of the parasitoid wasp, Cotesia glomerata (Hymenoptera: Braconidae).</title>
        <authorList>
            <person name="Pinto B.J."/>
            <person name="Weis J.J."/>
            <person name="Gamble T."/>
            <person name="Ode P.J."/>
            <person name="Paul R."/>
            <person name="Zaspel J.M."/>
        </authorList>
    </citation>
    <scope>NUCLEOTIDE SEQUENCE [LARGE SCALE GENOMIC DNA]</scope>
    <source>
        <strain evidence="1">CgM1</strain>
    </source>
</reference>
<gene>
    <name evidence="1" type="ORF">KQX54_000081</name>
</gene>
<comment type="caution">
    <text evidence="1">The sequence shown here is derived from an EMBL/GenBank/DDBJ whole genome shotgun (WGS) entry which is preliminary data.</text>
</comment>
<proteinExistence type="predicted"/>
<protein>
    <submittedName>
        <fullName evidence="1">Uncharacterized protein</fullName>
    </submittedName>
</protein>
<name>A0AAV7HR51_COTGL</name>
<sequence>MYAYNTTDEEHIFTVPYLEIEKFEEKLNEATIYSVCEVSAERETIQKRADKIIEIIPTEHLEEEELEM</sequence>
<feature type="non-terminal residue" evidence="1">
    <location>
        <position position="68"/>
    </location>
</feature>
<dbReference type="EMBL" id="JAHXZJ010003257">
    <property type="protein sequence ID" value="KAH0533466.1"/>
    <property type="molecule type" value="Genomic_DNA"/>
</dbReference>
<organism evidence="1 2">
    <name type="scientific">Cotesia glomerata</name>
    <name type="common">Lepidopteran parasitic wasp</name>
    <name type="synonym">Apanteles glomeratus</name>
    <dbReference type="NCBI Taxonomy" id="32391"/>
    <lineage>
        <taxon>Eukaryota</taxon>
        <taxon>Metazoa</taxon>
        <taxon>Ecdysozoa</taxon>
        <taxon>Arthropoda</taxon>
        <taxon>Hexapoda</taxon>
        <taxon>Insecta</taxon>
        <taxon>Pterygota</taxon>
        <taxon>Neoptera</taxon>
        <taxon>Endopterygota</taxon>
        <taxon>Hymenoptera</taxon>
        <taxon>Apocrita</taxon>
        <taxon>Ichneumonoidea</taxon>
        <taxon>Braconidae</taxon>
        <taxon>Microgastrinae</taxon>
        <taxon>Cotesia</taxon>
    </lineage>
</organism>
<keyword evidence="2" id="KW-1185">Reference proteome</keyword>
<accession>A0AAV7HR51</accession>
<evidence type="ECO:0000313" key="2">
    <source>
        <dbReference type="Proteomes" id="UP000826195"/>
    </source>
</evidence>
<evidence type="ECO:0000313" key="1">
    <source>
        <dbReference type="EMBL" id="KAH0533466.1"/>
    </source>
</evidence>
<dbReference type="Proteomes" id="UP000826195">
    <property type="component" value="Unassembled WGS sequence"/>
</dbReference>
<dbReference type="AlphaFoldDB" id="A0AAV7HR51"/>